<proteinExistence type="predicted"/>
<reference evidence="1 2" key="1">
    <citation type="submission" date="2020-10" db="EMBL/GenBank/DDBJ databases">
        <title>Myceligenerans pegani sp. nov., an endophytic actinomycete isolated from Peganum harmala L. in Xinjiang, China.</title>
        <authorList>
            <person name="Xin L."/>
        </authorList>
    </citation>
    <scope>NUCLEOTIDE SEQUENCE [LARGE SCALE GENOMIC DNA]</scope>
    <source>
        <strain evidence="1 2">TRM65318</strain>
    </source>
</reference>
<keyword evidence="2" id="KW-1185">Reference proteome</keyword>
<sequence>MGVVEVLDLGDGVGAVLLDWVSLRFRDFTPGEFVWEESGALAGTGLREVVRPVLGARGGAAGADGGPGAGSGPVAPVLVGQEAGRAEAGYLERVGFTSDGTRWSRRLA</sequence>
<evidence type="ECO:0000313" key="2">
    <source>
        <dbReference type="Proteomes" id="UP000625527"/>
    </source>
</evidence>
<evidence type="ECO:0000313" key="1">
    <source>
        <dbReference type="EMBL" id="MBE1877572.1"/>
    </source>
</evidence>
<accession>A0ABR9N1P2</accession>
<protein>
    <recommendedName>
        <fullName evidence="3">Acetyltransferase</fullName>
    </recommendedName>
</protein>
<evidence type="ECO:0008006" key="3">
    <source>
        <dbReference type="Google" id="ProtNLM"/>
    </source>
</evidence>
<gene>
    <name evidence="1" type="ORF">IHE71_17935</name>
</gene>
<comment type="caution">
    <text evidence="1">The sequence shown here is derived from an EMBL/GenBank/DDBJ whole genome shotgun (WGS) entry which is preliminary data.</text>
</comment>
<name>A0ABR9N1P2_9MICO</name>
<dbReference type="Proteomes" id="UP000625527">
    <property type="component" value="Unassembled WGS sequence"/>
</dbReference>
<organism evidence="1 2">
    <name type="scientific">Myceligenerans pegani</name>
    <dbReference type="NCBI Taxonomy" id="2776917"/>
    <lineage>
        <taxon>Bacteria</taxon>
        <taxon>Bacillati</taxon>
        <taxon>Actinomycetota</taxon>
        <taxon>Actinomycetes</taxon>
        <taxon>Micrococcales</taxon>
        <taxon>Promicromonosporaceae</taxon>
        <taxon>Myceligenerans</taxon>
    </lineage>
</organism>
<dbReference type="EMBL" id="JADAQT010000103">
    <property type="protein sequence ID" value="MBE1877572.1"/>
    <property type="molecule type" value="Genomic_DNA"/>
</dbReference>
<dbReference type="RefSeq" id="WP_192864126.1">
    <property type="nucleotide sequence ID" value="NZ_JADAQT010000103.1"/>
</dbReference>